<protein>
    <submittedName>
        <fullName evidence="2">Uncharacterized protein</fullName>
    </submittedName>
</protein>
<evidence type="ECO:0000256" key="1">
    <source>
        <dbReference type="SAM" id="MobiDB-lite"/>
    </source>
</evidence>
<keyword evidence="3" id="KW-1185">Reference proteome</keyword>
<dbReference type="EMBL" id="WTPW01000495">
    <property type="protein sequence ID" value="KAF0505772.1"/>
    <property type="molecule type" value="Genomic_DNA"/>
</dbReference>
<gene>
    <name evidence="2" type="ORF">F8M41_019271</name>
</gene>
<reference evidence="2 3" key="1">
    <citation type="journal article" date="2019" name="Environ. Microbiol.">
        <title>At the nexus of three kingdoms: the genome of the mycorrhizal fungus Gigaspora margarita provides insights into plant, endobacterial and fungal interactions.</title>
        <authorList>
            <person name="Venice F."/>
            <person name="Ghignone S."/>
            <person name="Salvioli di Fossalunga A."/>
            <person name="Amselem J."/>
            <person name="Novero M."/>
            <person name="Xianan X."/>
            <person name="Sedzielewska Toro K."/>
            <person name="Morin E."/>
            <person name="Lipzen A."/>
            <person name="Grigoriev I.V."/>
            <person name="Henrissat B."/>
            <person name="Martin F.M."/>
            <person name="Bonfante P."/>
        </authorList>
    </citation>
    <scope>NUCLEOTIDE SEQUENCE [LARGE SCALE GENOMIC DNA]</scope>
    <source>
        <strain evidence="2 3">BEG34</strain>
    </source>
</reference>
<evidence type="ECO:0000313" key="2">
    <source>
        <dbReference type="EMBL" id="KAF0505772.1"/>
    </source>
</evidence>
<accession>A0A8H4AKB9</accession>
<organism evidence="2 3">
    <name type="scientific">Gigaspora margarita</name>
    <dbReference type="NCBI Taxonomy" id="4874"/>
    <lineage>
        <taxon>Eukaryota</taxon>
        <taxon>Fungi</taxon>
        <taxon>Fungi incertae sedis</taxon>
        <taxon>Mucoromycota</taxon>
        <taxon>Glomeromycotina</taxon>
        <taxon>Glomeromycetes</taxon>
        <taxon>Diversisporales</taxon>
        <taxon>Gigasporaceae</taxon>
        <taxon>Gigaspora</taxon>
    </lineage>
</organism>
<feature type="region of interest" description="Disordered" evidence="1">
    <location>
        <begin position="90"/>
        <end position="113"/>
    </location>
</feature>
<feature type="compositionally biased region" description="Basic and acidic residues" evidence="1">
    <location>
        <begin position="97"/>
        <end position="106"/>
    </location>
</feature>
<evidence type="ECO:0000313" key="3">
    <source>
        <dbReference type="Proteomes" id="UP000439903"/>
    </source>
</evidence>
<dbReference type="AlphaFoldDB" id="A0A8H4AKB9"/>
<comment type="caution">
    <text evidence="2">The sequence shown here is derived from an EMBL/GenBank/DDBJ whole genome shotgun (WGS) entry which is preliminary data.</text>
</comment>
<dbReference type="Proteomes" id="UP000439903">
    <property type="component" value="Unassembled WGS sequence"/>
</dbReference>
<sequence length="113" mass="12835">MILVLFTLFSQHRIGLVQKNDDFNEGSIATSVKRIVLPKHPSSKTNQLAEDHGCMYQVLAEFTARDLKSKHTVLTRQSCGINMISNCEQTEEMAEEPFPKRTKPEDIMNIGQK</sequence>
<proteinExistence type="predicted"/>
<name>A0A8H4AKB9_GIGMA</name>